<keyword evidence="2" id="KW-1185">Reference proteome</keyword>
<proteinExistence type="predicted"/>
<comment type="caution">
    <text evidence="1">The sequence shown here is derived from an EMBL/GenBank/DDBJ whole genome shotgun (WGS) entry which is preliminary data.</text>
</comment>
<reference evidence="1" key="1">
    <citation type="submission" date="2023-03" db="EMBL/GenBank/DDBJ databases">
        <title>Massive genome expansion in bonnet fungi (Mycena s.s.) driven by repeated elements and novel gene families across ecological guilds.</title>
        <authorList>
            <consortium name="Lawrence Berkeley National Laboratory"/>
            <person name="Harder C.B."/>
            <person name="Miyauchi S."/>
            <person name="Viragh M."/>
            <person name="Kuo A."/>
            <person name="Thoen E."/>
            <person name="Andreopoulos B."/>
            <person name="Lu D."/>
            <person name="Skrede I."/>
            <person name="Drula E."/>
            <person name="Henrissat B."/>
            <person name="Morin E."/>
            <person name="Kohler A."/>
            <person name="Barry K."/>
            <person name="LaButti K."/>
            <person name="Morin E."/>
            <person name="Salamov A."/>
            <person name="Lipzen A."/>
            <person name="Mereny Z."/>
            <person name="Hegedus B."/>
            <person name="Baldrian P."/>
            <person name="Stursova M."/>
            <person name="Weitz H."/>
            <person name="Taylor A."/>
            <person name="Grigoriev I.V."/>
            <person name="Nagy L.G."/>
            <person name="Martin F."/>
            <person name="Kauserud H."/>
        </authorList>
    </citation>
    <scope>NUCLEOTIDE SEQUENCE</scope>
    <source>
        <strain evidence="1">9144</strain>
    </source>
</reference>
<accession>A0AAD6USF7</accession>
<gene>
    <name evidence="1" type="ORF">GGX14DRAFT_588873</name>
</gene>
<protein>
    <submittedName>
        <fullName evidence="1">Uncharacterized protein</fullName>
    </submittedName>
</protein>
<organism evidence="1 2">
    <name type="scientific">Mycena pura</name>
    <dbReference type="NCBI Taxonomy" id="153505"/>
    <lineage>
        <taxon>Eukaryota</taxon>
        <taxon>Fungi</taxon>
        <taxon>Dikarya</taxon>
        <taxon>Basidiomycota</taxon>
        <taxon>Agaricomycotina</taxon>
        <taxon>Agaricomycetes</taxon>
        <taxon>Agaricomycetidae</taxon>
        <taxon>Agaricales</taxon>
        <taxon>Marasmiineae</taxon>
        <taxon>Mycenaceae</taxon>
        <taxon>Mycena</taxon>
    </lineage>
</organism>
<dbReference type="EMBL" id="JARJCW010000108">
    <property type="protein sequence ID" value="KAJ7193493.1"/>
    <property type="molecule type" value="Genomic_DNA"/>
</dbReference>
<name>A0AAD6USF7_9AGAR</name>
<dbReference type="Proteomes" id="UP001219525">
    <property type="component" value="Unassembled WGS sequence"/>
</dbReference>
<sequence>MDKPSPLPGCKRDATFETARQLIWPDTPWSSEITEPARLTQIIYTYTEPDKQWLTINGDGDVPMSEPADAGDVPIGEPADAGDVGDNLAEVTIHEEKATFIVREEYKEFIKHALSHRSLFRCFVTGQPGIGKSSRCSGFRAHGSRRQAVFRGAIFPHVPPRLGKVCILGAGRQYLLLQRNGVQRLVDPKTVPTSFDFQRALRNSWVLIDVDQDPMPNTTYNLSPYVIWTSSPRDLRWRYFRKHFWPCERWFMKPWSAKEIMAAAFVSCFCCSSSEGGPSTAQDVSNDIGRALSGNPFAVEAQPGTEGAQPVHAVFLIVPAIVKDDGGHRLVRQNFYTEFLTPAVAEMTFALAENRMEQLQLHLSRAFDISSTRGVAGKLVEGLMHRSLRVACDFRTFSAVARQSKNRASPVPPPTVAFAAVDAMVALSDGRLVLLQTSLADTHSRDFGTMLRIIARLPNGAGVHVGDGVFYCLVGSTDFRVRNLAHTVANTLTWLQGLSEDSPKKFRFGQIHHPFCFKEVRFEVRSVENFMAGNNPTRPSLVVRVKVKVQRHHAVLYPILRLGAGMLFVKLRDSEVGSSRFKTATGGSHQSHDVQSSFDPALTQCADIFEVIMNQLQEVIAGQPLALEIFVDGGNVHIHDQESWS</sequence>
<dbReference type="AlphaFoldDB" id="A0AAD6USF7"/>
<evidence type="ECO:0000313" key="2">
    <source>
        <dbReference type="Proteomes" id="UP001219525"/>
    </source>
</evidence>
<evidence type="ECO:0000313" key="1">
    <source>
        <dbReference type="EMBL" id="KAJ7193493.1"/>
    </source>
</evidence>